<dbReference type="InterPro" id="IPR014729">
    <property type="entry name" value="Rossmann-like_a/b/a_fold"/>
</dbReference>
<dbReference type="InterPro" id="IPR006016">
    <property type="entry name" value="UspA"/>
</dbReference>
<organism evidence="3 4">
    <name type="scientific">Actinokineospora bangkokensis</name>
    <dbReference type="NCBI Taxonomy" id="1193682"/>
    <lineage>
        <taxon>Bacteria</taxon>
        <taxon>Bacillati</taxon>
        <taxon>Actinomycetota</taxon>
        <taxon>Actinomycetes</taxon>
        <taxon>Pseudonocardiales</taxon>
        <taxon>Pseudonocardiaceae</taxon>
        <taxon>Actinokineospora</taxon>
    </lineage>
</organism>
<keyword evidence="4" id="KW-1185">Reference proteome</keyword>
<dbReference type="InterPro" id="IPR006015">
    <property type="entry name" value="Universal_stress_UspA"/>
</dbReference>
<dbReference type="PRINTS" id="PR01438">
    <property type="entry name" value="UNVRSLSTRESS"/>
</dbReference>
<dbReference type="OrthoDB" id="5244367at2"/>
<reference evidence="3 4" key="1">
    <citation type="submission" date="2016-10" db="EMBL/GenBank/DDBJ databases">
        <title>The Draft Genome Sequence of Actinokineospora bangkokensis 44EHWT reveals the biosynthetic pathway of antifungal compounds Thailandins with unusual extender unit butylmalonyl-CoA.</title>
        <authorList>
            <person name="Greule A."/>
            <person name="Intra B."/>
            <person name="Flemming S."/>
            <person name="Rommel M.G."/>
            <person name="Panbangred W."/>
            <person name="Bechthold A."/>
        </authorList>
    </citation>
    <scope>NUCLEOTIDE SEQUENCE [LARGE SCALE GENOMIC DNA]</scope>
    <source>
        <strain evidence="3 4">44EHW</strain>
    </source>
</reference>
<feature type="domain" description="UspA" evidence="2">
    <location>
        <begin position="9"/>
        <end position="46"/>
    </location>
</feature>
<dbReference type="PANTHER" id="PTHR46553">
    <property type="entry name" value="ADENINE NUCLEOTIDE ALPHA HYDROLASES-LIKE SUPERFAMILY PROTEIN"/>
    <property type="match status" value="1"/>
</dbReference>
<feature type="domain" description="UspA" evidence="2">
    <location>
        <begin position="76"/>
        <end position="126"/>
    </location>
</feature>
<evidence type="ECO:0000313" key="3">
    <source>
        <dbReference type="EMBL" id="OLR94460.1"/>
    </source>
</evidence>
<proteinExistence type="inferred from homology"/>
<dbReference type="Pfam" id="PF00582">
    <property type="entry name" value="Usp"/>
    <property type="match status" value="2"/>
</dbReference>
<evidence type="ECO:0000259" key="2">
    <source>
        <dbReference type="Pfam" id="PF00582"/>
    </source>
</evidence>
<dbReference type="Proteomes" id="UP000186040">
    <property type="component" value="Unassembled WGS sequence"/>
</dbReference>
<comment type="similarity">
    <text evidence="1">Belongs to the universal stress protein A family.</text>
</comment>
<dbReference type="STRING" id="1193682.BJP25_11955"/>
<gene>
    <name evidence="3" type="ORF">BJP25_11955</name>
</gene>
<accession>A0A1Q9LR14</accession>
<name>A0A1Q9LR14_9PSEU</name>
<evidence type="ECO:0000313" key="4">
    <source>
        <dbReference type="Proteomes" id="UP000186040"/>
    </source>
</evidence>
<evidence type="ECO:0000256" key="1">
    <source>
        <dbReference type="ARBA" id="ARBA00008791"/>
    </source>
</evidence>
<dbReference type="EMBL" id="MKQR01000007">
    <property type="protein sequence ID" value="OLR94460.1"/>
    <property type="molecule type" value="Genomic_DNA"/>
</dbReference>
<sequence>MPTHHPGVIVVGADGSPTSDAAVHWAFDEAAARGLHVQVITVHHDGHPVDLALSEHLDRIGTAHPGVPRWYRQAHGQVGEELVRSAEGAALLVVGSRGPGRVRPSALGSVAAHCLRHAPCPVVVVPATSLGHRADPTGAAALATGVRR</sequence>
<dbReference type="PANTHER" id="PTHR46553:SF3">
    <property type="entry name" value="ADENINE NUCLEOTIDE ALPHA HYDROLASES-LIKE SUPERFAMILY PROTEIN"/>
    <property type="match status" value="1"/>
</dbReference>
<dbReference type="SUPFAM" id="SSF52402">
    <property type="entry name" value="Adenine nucleotide alpha hydrolases-like"/>
    <property type="match status" value="1"/>
</dbReference>
<comment type="caution">
    <text evidence="3">The sequence shown here is derived from an EMBL/GenBank/DDBJ whole genome shotgun (WGS) entry which is preliminary data.</text>
</comment>
<dbReference type="CDD" id="cd23659">
    <property type="entry name" value="USP_At3g01520-like"/>
    <property type="match status" value="1"/>
</dbReference>
<dbReference type="RefSeq" id="WP_075973841.1">
    <property type="nucleotide sequence ID" value="NZ_MKQR01000007.1"/>
</dbReference>
<protein>
    <recommendedName>
        <fullName evidence="2">UspA domain-containing protein</fullName>
    </recommendedName>
</protein>
<dbReference type="AlphaFoldDB" id="A0A1Q9LR14"/>
<dbReference type="Gene3D" id="3.40.50.620">
    <property type="entry name" value="HUPs"/>
    <property type="match status" value="1"/>
</dbReference>